<dbReference type="PANTHER" id="PTHR33121">
    <property type="entry name" value="CYCLIC DI-GMP PHOSPHODIESTERASE PDEF"/>
    <property type="match status" value="1"/>
</dbReference>
<evidence type="ECO:0000313" key="3">
    <source>
        <dbReference type="Proteomes" id="UP000295510"/>
    </source>
</evidence>
<feature type="domain" description="EAL" evidence="1">
    <location>
        <begin position="1"/>
        <end position="97"/>
    </location>
</feature>
<dbReference type="InterPro" id="IPR001633">
    <property type="entry name" value="EAL_dom"/>
</dbReference>
<name>A0A4R6TUQ7_9BURK</name>
<dbReference type="GO" id="GO:0071111">
    <property type="term" value="F:cyclic-guanylate-specific phosphodiesterase activity"/>
    <property type="evidence" value="ECO:0007669"/>
    <property type="project" value="InterPro"/>
</dbReference>
<reference evidence="2 3" key="1">
    <citation type="submission" date="2019-03" db="EMBL/GenBank/DDBJ databases">
        <title>Genomic Encyclopedia of Type Strains, Phase IV (KMG-IV): sequencing the most valuable type-strain genomes for metagenomic binning, comparative biology and taxonomic classification.</title>
        <authorList>
            <person name="Goeker M."/>
        </authorList>
    </citation>
    <scope>NUCLEOTIDE SEQUENCE [LARGE SCALE GENOMIC DNA]</scope>
    <source>
        <strain evidence="2 3">DSM 19605</strain>
    </source>
</reference>
<dbReference type="Pfam" id="PF00563">
    <property type="entry name" value="EAL"/>
    <property type="match status" value="1"/>
</dbReference>
<keyword evidence="3" id="KW-1185">Reference proteome</keyword>
<dbReference type="EMBL" id="SNYL01000029">
    <property type="protein sequence ID" value="TDQ37121.1"/>
    <property type="molecule type" value="Genomic_DNA"/>
</dbReference>
<evidence type="ECO:0000259" key="1">
    <source>
        <dbReference type="PROSITE" id="PS50883"/>
    </source>
</evidence>
<dbReference type="AlphaFoldDB" id="A0A4R6TUQ7"/>
<organism evidence="2 3">
    <name type="scientific">Tepidicella xavieri</name>
    <dbReference type="NCBI Taxonomy" id="360241"/>
    <lineage>
        <taxon>Bacteria</taxon>
        <taxon>Pseudomonadati</taxon>
        <taxon>Pseudomonadota</taxon>
        <taxon>Betaproteobacteria</taxon>
        <taxon>Burkholderiales</taxon>
        <taxon>Tepidicella</taxon>
    </lineage>
</organism>
<dbReference type="Gene3D" id="3.20.20.450">
    <property type="entry name" value="EAL domain"/>
    <property type="match status" value="1"/>
</dbReference>
<evidence type="ECO:0000313" key="2">
    <source>
        <dbReference type="EMBL" id="TDQ37121.1"/>
    </source>
</evidence>
<gene>
    <name evidence="2" type="ORF">DFR43_1292</name>
</gene>
<dbReference type="InterPro" id="IPR035919">
    <property type="entry name" value="EAL_sf"/>
</dbReference>
<dbReference type="InterPro" id="IPR050706">
    <property type="entry name" value="Cyclic-di-GMP_PDE-like"/>
</dbReference>
<proteinExistence type="predicted"/>
<dbReference type="PANTHER" id="PTHR33121:SF70">
    <property type="entry name" value="SIGNALING PROTEIN YKOW"/>
    <property type="match status" value="1"/>
</dbReference>
<dbReference type="RefSeq" id="WP_342776104.1">
    <property type="nucleotide sequence ID" value="NZ_SNYL01000029.1"/>
</dbReference>
<sequence>MKLLGAGAISYLERLPLDRIKIDKAFVTQMSAEGGPRIAELIAQLGLKLGLKVLAEGIEDARVWRTLAAMGVHEGQGFHIARPMEAHDLLDWLRQRPQGPAHYTQE</sequence>
<comment type="caution">
    <text evidence="2">The sequence shown here is derived from an EMBL/GenBank/DDBJ whole genome shotgun (WGS) entry which is preliminary data.</text>
</comment>
<dbReference type="Proteomes" id="UP000295510">
    <property type="component" value="Unassembled WGS sequence"/>
</dbReference>
<protein>
    <submittedName>
        <fullName evidence="2">EAL domain-containing protein</fullName>
    </submittedName>
</protein>
<dbReference type="SUPFAM" id="SSF141868">
    <property type="entry name" value="EAL domain-like"/>
    <property type="match status" value="1"/>
</dbReference>
<dbReference type="PROSITE" id="PS50883">
    <property type="entry name" value="EAL"/>
    <property type="match status" value="1"/>
</dbReference>
<accession>A0A4R6TUQ7</accession>